<sequence>MDNKLLEKYWNAETSTHEEAQLMNEMSTSQGSDAAYFALLAEARRQASSLTIDDINAYNLKQTLNASRATVRPIYRLLAIAASTLLFVTSGLGVWKYSQQAAQSAQMAETFDDPYKAYQEVREALAFVSSKLNKSQSEAMINIQKAGEYADMFK</sequence>
<reference evidence="2 3" key="1">
    <citation type="submission" date="2020-10" db="EMBL/GenBank/DDBJ databases">
        <title>Connecting structure to function with the recovery of over 1000 high-quality activated sludge metagenome-assembled genomes encoding full-length rRNA genes using long-read sequencing.</title>
        <authorList>
            <person name="Singleton C.M."/>
            <person name="Petriglieri F."/>
            <person name="Kristensen J.M."/>
            <person name="Kirkegaard R.H."/>
            <person name="Michaelsen T.Y."/>
            <person name="Andersen M.H."/>
            <person name="Karst S.M."/>
            <person name="Dueholm M.S."/>
            <person name="Nielsen P.H."/>
            <person name="Albertsen M."/>
        </authorList>
    </citation>
    <scope>NUCLEOTIDE SEQUENCE [LARGE SCALE GENOMIC DNA]</scope>
    <source>
        <strain evidence="2">Ribe_18-Q3-R11-54_MAXAC.273</strain>
    </source>
</reference>
<feature type="transmembrane region" description="Helical" evidence="1">
    <location>
        <begin position="74"/>
        <end position="95"/>
    </location>
</feature>
<protein>
    <submittedName>
        <fullName evidence="2">Uncharacterized protein</fullName>
    </submittedName>
</protein>
<dbReference type="EMBL" id="JADKGY010000001">
    <property type="protein sequence ID" value="MBK9981457.1"/>
    <property type="molecule type" value="Genomic_DNA"/>
</dbReference>
<organism evidence="2 3">
    <name type="scientific">Candidatus Opimibacter skivensis</name>
    <dbReference type="NCBI Taxonomy" id="2982028"/>
    <lineage>
        <taxon>Bacteria</taxon>
        <taxon>Pseudomonadati</taxon>
        <taxon>Bacteroidota</taxon>
        <taxon>Saprospiria</taxon>
        <taxon>Saprospirales</taxon>
        <taxon>Saprospiraceae</taxon>
        <taxon>Candidatus Opimibacter</taxon>
    </lineage>
</organism>
<keyword evidence="1" id="KW-1133">Transmembrane helix</keyword>
<evidence type="ECO:0000313" key="2">
    <source>
        <dbReference type="EMBL" id="MBK9981457.1"/>
    </source>
</evidence>
<proteinExistence type="predicted"/>
<accession>A0A9D7STB2</accession>
<evidence type="ECO:0000256" key="1">
    <source>
        <dbReference type="SAM" id="Phobius"/>
    </source>
</evidence>
<comment type="caution">
    <text evidence="2">The sequence shown here is derived from an EMBL/GenBank/DDBJ whole genome shotgun (WGS) entry which is preliminary data.</text>
</comment>
<keyword evidence="1" id="KW-0812">Transmembrane</keyword>
<dbReference type="Proteomes" id="UP000808337">
    <property type="component" value="Unassembled WGS sequence"/>
</dbReference>
<evidence type="ECO:0000313" key="3">
    <source>
        <dbReference type="Proteomes" id="UP000808337"/>
    </source>
</evidence>
<name>A0A9D7STB2_9BACT</name>
<keyword evidence="1" id="KW-0472">Membrane</keyword>
<dbReference type="AlphaFoldDB" id="A0A9D7STB2"/>
<gene>
    <name evidence="2" type="ORF">IPP15_03355</name>
</gene>